<feature type="transmembrane region" description="Helical" evidence="9">
    <location>
        <begin position="168"/>
        <end position="187"/>
    </location>
</feature>
<dbReference type="PROSITE" id="PS50928">
    <property type="entry name" value="ABC_TM1"/>
    <property type="match status" value="1"/>
</dbReference>
<protein>
    <submittedName>
        <fullName evidence="11">Taurine ABC transporter permease</fullName>
    </submittedName>
</protein>
<comment type="caution">
    <text evidence="11">The sequence shown here is derived from an EMBL/GenBank/DDBJ whole genome shotgun (WGS) entry which is preliminary data.</text>
</comment>
<feature type="transmembrane region" description="Helical" evidence="9">
    <location>
        <begin position="143"/>
        <end position="162"/>
    </location>
</feature>
<accession>A0A327JJT4</accession>
<dbReference type="PANTHER" id="PTHR30151">
    <property type="entry name" value="ALKANE SULFONATE ABC TRANSPORTER-RELATED, MEMBRANE SUBUNIT"/>
    <property type="match status" value="1"/>
</dbReference>
<dbReference type="InterPro" id="IPR035906">
    <property type="entry name" value="MetI-like_sf"/>
</dbReference>
<comment type="subcellular location">
    <subcellularLocation>
        <location evidence="1 9">Cell membrane</location>
        <topology evidence="1 9">Multi-pass membrane protein</topology>
    </subcellularLocation>
</comment>
<evidence type="ECO:0000256" key="8">
    <source>
        <dbReference type="ARBA" id="ARBA00056719"/>
    </source>
</evidence>
<evidence type="ECO:0000256" key="1">
    <source>
        <dbReference type="ARBA" id="ARBA00004651"/>
    </source>
</evidence>
<organism evidence="11 12">
    <name type="scientific">Rhodobium orientis</name>
    <dbReference type="NCBI Taxonomy" id="34017"/>
    <lineage>
        <taxon>Bacteria</taxon>
        <taxon>Pseudomonadati</taxon>
        <taxon>Pseudomonadota</taxon>
        <taxon>Alphaproteobacteria</taxon>
        <taxon>Hyphomicrobiales</taxon>
        <taxon>Rhodobiaceae</taxon>
        <taxon>Rhodobium</taxon>
    </lineage>
</organism>
<gene>
    <name evidence="11" type="ORF">CH339_13365</name>
</gene>
<sequence length="295" mass="32228">MATKWEEVPMSDQSRSNGFAGSLGNIFGAGPVQPGESYGAPGSGRSLSISVVTAVLILGLWWVASNYEWVKPLFLPTPQSVFHRFITISQEPFSGGTLWDHTSQSLMRVFSAFFLACITAIPVGLAMGINRIARGIFDPPIEFYRPIPPLAYLPLTIIWLGIDESQKISLIFLAIFAPMALAARAGVRSVQIEQIHAAYSMGASRMQVIWHIIFKAALPEILTGMRIGIGFGWTTLVAAEMVAAQVGLGHMVLDAAEFLVTEVVFMGIIVIGAIAYIFDLMMRLVEKKLVPWKGR</sequence>
<keyword evidence="5 9" id="KW-0812">Transmembrane</keyword>
<proteinExistence type="inferred from homology"/>
<dbReference type="GO" id="GO:0010438">
    <property type="term" value="P:cellular response to sulfur starvation"/>
    <property type="evidence" value="ECO:0007669"/>
    <property type="project" value="TreeGrafter"/>
</dbReference>
<dbReference type="Pfam" id="PF00528">
    <property type="entry name" value="BPD_transp_1"/>
    <property type="match status" value="1"/>
</dbReference>
<evidence type="ECO:0000256" key="7">
    <source>
        <dbReference type="ARBA" id="ARBA00023136"/>
    </source>
</evidence>
<evidence type="ECO:0000256" key="6">
    <source>
        <dbReference type="ARBA" id="ARBA00022989"/>
    </source>
</evidence>
<dbReference type="Gene3D" id="1.10.3720.10">
    <property type="entry name" value="MetI-like"/>
    <property type="match status" value="1"/>
</dbReference>
<evidence type="ECO:0000313" key="12">
    <source>
        <dbReference type="Proteomes" id="UP000249299"/>
    </source>
</evidence>
<dbReference type="PANTHER" id="PTHR30151:SF25">
    <property type="entry name" value="TAURINE TRANSPORT SYSTEM PERMEASE PROTEIN TAUC"/>
    <property type="match status" value="1"/>
</dbReference>
<reference evidence="11 12" key="1">
    <citation type="submission" date="2017-07" db="EMBL/GenBank/DDBJ databases">
        <title>Draft Genome Sequences of Select Purple Nonsulfur Bacteria.</title>
        <authorList>
            <person name="Lasarre B."/>
            <person name="Mckinlay J.B."/>
        </authorList>
    </citation>
    <scope>NUCLEOTIDE SEQUENCE [LARGE SCALE GENOMIC DNA]</scope>
    <source>
        <strain evidence="11 12">DSM 11290</strain>
    </source>
</reference>
<evidence type="ECO:0000313" key="11">
    <source>
        <dbReference type="EMBL" id="RAI26589.1"/>
    </source>
</evidence>
<keyword evidence="4" id="KW-1003">Cell membrane</keyword>
<comment type="function">
    <text evidence="8">Probably part of an ABC transporter complex. Probably responsible for the translocation of the substrate across the membrane.</text>
</comment>
<dbReference type="FunFam" id="1.10.3720.10:FF:000003">
    <property type="entry name" value="Aliphatic sulfonate ABC transporter permease"/>
    <property type="match status" value="1"/>
</dbReference>
<evidence type="ECO:0000256" key="5">
    <source>
        <dbReference type="ARBA" id="ARBA00022692"/>
    </source>
</evidence>
<dbReference type="CDD" id="cd06261">
    <property type="entry name" value="TM_PBP2"/>
    <property type="match status" value="1"/>
</dbReference>
<dbReference type="AlphaFoldDB" id="A0A327JJT4"/>
<dbReference type="GO" id="GO:0005886">
    <property type="term" value="C:plasma membrane"/>
    <property type="evidence" value="ECO:0007669"/>
    <property type="project" value="UniProtKB-SubCell"/>
</dbReference>
<keyword evidence="6 9" id="KW-1133">Transmembrane helix</keyword>
<evidence type="ECO:0000259" key="10">
    <source>
        <dbReference type="PROSITE" id="PS50928"/>
    </source>
</evidence>
<feature type="transmembrane region" description="Helical" evidence="9">
    <location>
        <begin position="208"/>
        <end position="229"/>
    </location>
</feature>
<feature type="transmembrane region" description="Helical" evidence="9">
    <location>
        <begin position="47"/>
        <end position="64"/>
    </location>
</feature>
<feature type="transmembrane region" description="Helical" evidence="9">
    <location>
        <begin position="258"/>
        <end position="278"/>
    </location>
</feature>
<name>A0A327JJT4_9HYPH</name>
<dbReference type="Proteomes" id="UP000249299">
    <property type="component" value="Unassembled WGS sequence"/>
</dbReference>
<dbReference type="OrthoDB" id="7957355at2"/>
<dbReference type="SUPFAM" id="SSF161098">
    <property type="entry name" value="MetI-like"/>
    <property type="match status" value="1"/>
</dbReference>
<keyword evidence="12" id="KW-1185">Reference proteome</keyword>
<dbReference type="EMBL" id="NPEV01000028">
    <property type="protein sequence ID" value="RAI26589.1"/>
    <property type="molecule type" value="Genomic_DNA"/>
</dbReference>
<comment type="similarity">
    <text evidence="2 9">Belongs to the binding-protein-dependent transport system permease family.</text>
</comment>
<dbReference type="InterPro" id="IPR000515">
    <property type="entry name" value="MetI-like"/>
</dbReference>
<keyword evidence="7 9" id="KW-0472">Membrane</keyword>
<dbReference type="GO" id="GO:0042918">
    <property type="term" value="P:alkanesulfonate transmembrane transport"/>
    <property type="evidence" value="ECO:0007669"/>
    <property type="project" value="UniProtKB-ARBA"/>
</dbReference>
<evidence type="ECO:0000256" key="4">
    <source>
        <dbReference type="ARBA" id="ARBA00022475"/>
    </source>
</evidence>
<evidence type="ECO:0000256" key="9">
    <source>
        <dbReference type="RuleBase" id="RU363032"/>
    </source>
</evidence>
<evidence type="ECO:0000256" key="2">
    <source>
        <dbReference type="ARBA" id="ARBA00009306"/>
    </source>
</evidence>
<feature type="transmembrane region" description="Helical" evidence="9">
    <location>
        <begin position="109"/>
        <end position="131"/>
    </location>
</feature>
<feature type="domain" description="ABC transmembrane type-1" evidence="10">
    <location>
        <begin position="102"/>
        <end position="282"/>
    </location>
</feature>
<keyword evidence="3 9" id="KW-0813">Transport</keyword>
<evidence type="ECO:0000256" key="3">
    <source>
        <dbReference type="ARBA" id="ARBA00022448"/>
    </source>
</evidence>